<feature type="domain" description="Response regulatory" evidence="7">
    <location>
        <begin position="14"/>
        <end position="129"/>
    </location>
</feature>
<evidence type="ECO:0000313" key="8">
    <source>
        <dbReference type="EMBL" id="MEU1953823.1"/>
    </source>
</evidence>
<dbReference type="PANTHER" id="PTHR43214:SF24">
    <property type="entry name" value="TRANSCRIPTIONAL REGULATORY PROTEIN NARL-RELATED"/>
    <property type="match status" value="1"/>
</dbReference>
<keyword evidence="3" id="KW-0238">DNA-binding</keyword>
<dbReference type="InterPro" id="IPR039420">
    <property type="entry name" value="WalR-like"/>
</dbReference>
<evidence type="ECO:0000256" key="3">
    <source>
        <dbReference type="ARBA" id="ARBA00023125"/>
    </source>
</evidence>
<evidence type="ECO:0000256" key="4">
    <source>
        <dbReference type="ARBA" id="ARBA00023163"/>
    </source>
</evidence>
<organism evidence="8 9">
    <name type="scientific">Nocardia rhamnosiphila</name>
    <dbReference type="NCBI Taxonomy" id="426716"/>
    <lineage>
        <taxon>Bacteria</taxon>
        <taxon>Bacillati</taxon>
        <taxon>Actinomycetota</taxon>
        <taxon>Actinomycetes</taxon>
        <taxon>Mycobacteriales</taxon>
        <taxon>Nocardiaceae</taxon>
        <taxon>Nocardia</taxon>
    </lineage>
</organism>
<reference evidence="8 9" key="1">
    <citation type="submission" date="2024-06" db="EMBL/GenBank/DDBJ databases">
        <title>The Natural Products Discovery Center: Release of the First 8490 Sequenced Strains for Exploring Actinobacteria Biosynthetic Diversity.</title>
        <authorList>
            <person name="Kalkreuter E."/>
            <person name="Kautsar S.A."/>
            <person name="Yang D."/>
            <person name="Bader C.D."/>
            <person name="Teijaro C.N."/>
            <person name="Fluegel L."/>
            <person name="Davis C.M."/>
            <person name="Simpson J.R."/>
            <person name="Lauterbach L."/>
            <person name="Steele A.D."/>
            <person name="Gui C."/>
            <person name="Meng S."/>
            <person name="Li G."/>
            <person name="Viehrig K."/>
            <person name="Ye F."/>
            <person name="Su P."/>
            <person name="Kiefer A.F."/>
            <person name="Nichols A."/>
            <person name="Cepeda A.J."/>
            <person name="Yan W."/>
            <person name="Fan B."/>
            <person name="Jiang Y."/>
            <person name="Adhikari A."/>
            <person name="Zheng C.-J."/>
            <person name="Schuster L."/>
            <person name="Cowan T.M."/>
            <person name="Smanski M.J."/>
            <person name="Chevrette M.G."/>
            <person name="De Carvalho L.P.S."/>
            <person name="Shen B."/>
        </authorList>
    </citation>
    <scope>NUCLEOTIDE SEQUENCE [LARGE SCALE GENOMIC DNA]</scope>
    <source>
        <strain evidence="8 9">NPDC019708</strain>
    </source>
</reference>
<dbReference type="CDD" id="cd06170">
    <property type="entry name" value="LuxR_C_like"/>
    <property type="match status" value="1"/>
</dbReference>
<dbReference type="EMBL" id="JBEYBF010000012">
    <property type="protein sequence ID" value="MEU1953823.1"/>
    <property type="molecule type" value="Genomic_DNA"/>
</dbReference>
<evidence type="ECO:0000256" key="2">
    <source>
        <dbReference type="ARBA" id="ARBA00023015"/>
    </source>
</evidence>
<proteinExistence type="predicted"/>
<dbReference type="CDD" id="cd17535">
    <property type="entry name" value="REC_NarL-like"/>
    <property type="match status" value="1"/>
</dbReference>
<evidence type="ECO:0000256" key="5">
    <source>
        <dbReference type="PROSITE-ProRule" id="PRU00169"/>
    </source>
</evidence>
<dbReference type="Pfam" id="PF00072">
    <property type="entry name" value="Response_reg"/>
    <property type="match status" value="1"/>
</dbReference>
<dbReference type="InterPro" id="IPR011006">
    <property type="entry name" value="CheY-like_superfamily"/>
</dbReference>
<gene>
    <name evidence="8" type="ORF">ABZ510_18420</name>
</gene>
<dbReference type="Gene3D" id="3.40.50.2300">
    <property type="match status" value="1"/>
</dbReference>
<keyword evidence="2" id="KW-0805">Transcription regulation</keyword>
<dbReference type="SMART" id="SM00448">
    <property type="entry name" value="REC"/>
    <property type="match status" value="1"/>
</dbReference>
<name>A0ABV2WSF8_9NOCA</name>
<keyword evidence="1 5" id="KW-0597">Phosphoprotein</keyword>
<evidence type="ECO:0000256" key="1">
    <source>
        <dbReference type="ARBA" id="ARBA00022553"/>
    </source>
</evidence>
<keyword evidence="4" id="KW-0804">Transcription</keyword>
<dbReference type="InterPro" id="IPR016032">
    <property type="entry name" value="Sig_transdc_resp-reg_C-effctor"/>
</dbReference>
<dbReference type="PRINTS" id="PR00038">
    <property type="entry name" value="HTHLUXR"/>
</dbReference>
<dbReference type="PROSITE" id="PS50043">
    <property type="entry name" value="HTH_LUXR_2"/>
    <property type="match status" value="1"/>
</dbReference>
<dbReference type="InterPro" id="IPR058245">
    <property type="entry name" value="NreC/VraR/RcsB-like_REC"/>
</dbReference>
<dbReference type="SUPFAM" id="SSF46894">
    <property type="entry name" value="C-terminal effector domain of the bipartite response regulators"/>
    <property type="match status" value="1"/>
</dbReference>
<dbReference type="PROSITE" id="PS00622">
    <property type="entry name" value="HTH_LUXR_1"/>
    <property type="match status" value="1"/>
</dbReference>
<dbReference type="PROSITE" id="PS50110">
    <property type="entry name" value="RESPONSE_REGULATORY"/>
    <property type="match status" value="1"/>
</dbReference>
<dbReference type="InterPro" id="IPR001789">
    <property type="entry name" value="Sig_transdc_resp-reg_receiver"/>
</dbReference>
<dbReference type="Pfam" id="PF00196">
    <property type="entry name" value="GerE"/>
    <property type="match status" value="1"/>
</dbReference>
<dbReference type="SUPFAM" id="SSF52172">
    <property type="entry name" value="CheY-like"/>
    <property type="match status" value="1"/>
</dbReference>
<dbReference type="RefSeq" id="WP_174561170.1">
    <property type="nucleotide sequence ID" value="NZ_JBEXYG010000021.1"/>
</dbReference>
<dbReference type="SMART" id="SM00421">
    <property type="entry name" value="HTH_LUXR"/>
    <property type="match status" value="1"/>
</dbReference>
<keyword evidence="9" id="KW-1185">Reference proteome</keyword>
<protein>
    <submittedName>
        <fullName evidence="8">Response regulator transcription factor</fullName>
    </submittedName>
</protein>
<dbReference type="PANTHER" id="PTHR43214">
    <property type="entry name" value="TWO-COMPONENT RESPONSE REGULATOR"/>
    <property type="match status" value="1"/>
</dbReference>
<evidence type="ECO:0000259" key="6">
    <source>
        <dbReference type="PROSITE" id="PS50043"/>
    </source>
</evidence>
<feature type="modified residue" description="4-aspartylphosphate" evidence="5">
    <location>
        <position position="64"/>
    </location>
</feature>
<dbReference type="InterPro" id="IPR000792">
    <property type="entry name" value="Tscrpt_reg_LuxR_C"/>
</dbReference>
<dbReference type="GeneID" id="96243273"/>
<dbReference type="Proteomes" id="UP001550628">
    <property type="component" value="Unassembled WGS sequence"/>
</dbReference>
<sequence>MLTRSADTEPQVVEVLIADDQELVRGGLRRILRRRDGFRISECADGDEVLAAVAAHSPDIVLMDLRMKRVGGIEATRILRARAPEPPVLVLTTFDDDQLLSGALRAGAAGFLLKDSPAEDLIRAVRTVAAGGAWLDPAVTGRVLSAYRSTAAAPASSAVAVELTSREREVLALIGRGRANSEIAHALGISEVTVKSHVGHIFGKLGVRDRAAAIVYAFDHGVVSPGQSRV</sequence>
<feature type="domain" description="HTH luxR-type" evidence="6">
    <location>
        <begin position="156"/>
        <end position="221"/>
    </location>
</feature>
<evidence type="ECO:0000259" key="7">
    <source>
        <dbReference type="PROSITE" id="PS50110"/>
    </source>
</evidence>
<comment type="caution">
    <text evidence="8">The sequence shown here is derived from an EMBL/GenBank/DDBJ whole genome shotgun (WGS) entry which is preliminary data.</text>
</comment>
<evidence type="ECO:0000313" key="9">
    <source>
        <dbReference type="Proteomes" id="UP001550628"/>
    </source>
</evidence>
<accession>A0ABV2WSF8</accession>